<keyword evidence="2" id="KW-1185">Reference proteome</keyword>
<accession>A0ABY5TV19</accession>
<sequence>MDTTEITVKDYDTYKEVTVTPMAVFGYGDFSTIFITDATYRGLWLNGDLDWLIDVKEGDIDDAERIEGIFGADKDEWEASANEKLADYGFRLGPLDGNRYYLIAL</sequence>
<dbReference type="EMBL" id="OP072491">
    <property type="protein sequence ID" value="UVX35911.1"/>
    <property type="molecule type" value="Genomic_DNA"/>
</dbReference>
<name>A0ABY5TV19_9VIRU</name>
<proteinExistence type="predicted"/>
<dbReference type="Proteomes" id="UP001160062">
    <property type="component" value="Segment"/>
</dbReference>
<organism evidence="1 2">
    <name type="scientific">Bacteriophage sp</name>
    <dbReference type="NCBI Taxonomy" id="38018"/>
    <lineage>
        <taxon>Viruses</taxon>
    </lineage>
</organism>
<reference evidence="1 2" key="1">
    <citation type="submission" date="2022-07" db="EMBL/GenBank/DDBJ databases">
        <authorList>
            <person name="Nishijima S."/>
        </authorList>
    </citation>
    <scope>NUCLEOTIDE SEQUENCE [LARGE SCALE GENOMIC DNA]</scope>
    <source>
        <strain evidence="1">3013_110685</strain>
    </source>
</reference>
<evidence type="ECO:0000313" key="2">
    <source>
        <dbReference type="Proteomes" id="UP001160062"/>
    </source>
</evidence>
<protein>
    <submittedName>
        <fullName evidence="1">Uncharacterized protein</fullName>
    </submittedName>
</protein>
<evidence type="ECO:0000313" key="1">
    <source>
        <dbReference type="EMBL" id="UVX35911.1"/>
    </source>
</evidence>